<evidence type="ECO:0000313" key="2">
    <source>
        <dbReference type="Proteomes" id="UP000008311"/>
    </source>
</evidence>
<dbReference type="Proteomes" id="UP000008311">
    <property type="component" value="Unassembled WGS sequence"/>
</dbReference>
<dbReference type="AlphaFoldDB" id="B9T982"/>
<reference evidence="2" key="1">
    <citation type="journal article" date="2010" name="Nat. Biotechnol.">
        <title>Draft genome sequence of the oilseed species Ricinus communis.</title>
        <authorList>
            <person name="Chan A.P."/>
            <person name="Crabtree J."/>
            <person name="Zhao Q."/>
            <person name="Lorenzi H."/>
            <person name="Orvis J."/>
            <person name="Puiu D."/>
            <person name="Melake-Berhan A."/>
            <person name="Jones K.M."/>
            <person name="Redman J."/>
            <person name="Chen G."/>
            <person name="Cahoon E.B."/>
            <person name="Gedil M."/>
            <person name="Stanke M."/>
            <person name="Haas B.J."/>
            <person name="Wortman J.R."/>
            <person name="Fraser-Liggett C.M."/>
            <person name="Ravel J."/>
            <person name="Rabinowicz P.D."/>
        </authorList>
    </citation>
    <scope>NUCLEOTIDE SEQUENCE [LARGE SCALE GENOMIC DNA]</scope>
    <source>
        <strain evidence="2">cv. Hale</strain>
    </source>
</reference>
<organism evidence="1 2">
    <name type="scientific">Ricinus communis</name>
    <name type="common">Castor bean</name>
    <dbReference type="NCBI Taxonomy" id="3988"/>
    <lineage>
        <taxon>Eukaryota</taxon>
        <taxon>Viridiplantae</taxon>
        <taxon>Streptophyta</taxon>
        <taxon>Embryophyta</taxon>
        <taxon>Tracheophyta</taxon>
        <taxon>Spermatophyta</taxon>
        <taxon>Magnoliopsida</taxon>
        <taxon>eudicotyledons</taxon>
        <taxon>Gunneridae</taxon>
        <taxon>Pentapetalae</taxon>
        <taxon>rosids</taxon>
        <taxon>fabids</taxon>
        <taxon>Malpighiales</taxon>
        <taxon>Euphorbiaceae</taxon>
        <taxon>Acalyphoideae</taxon>
        <taxon>Acalypheae</taxon>
        <taxon>Ricinus</taxon>
    </lineage>
</organism>
<protein>
    <submittedName>
        <fullName evidence="1">Uncharacterized protein</fullName>
    </submittedName>
</protein>
<gene>
    <name evidence="1" type="ORF">RCOM_0057000</name>
</gene>
<keyword evidence="2" id="KW-1185">Reference proteome</keyword>
<evidence type="ECO:0000313" key="1">
    <source>
        <dbReference type="EMBL" id="EEF27584.1"/>
    </source>
</evidence>
<sequence>MRRSPASIGWRANSPVPCTGECRAEMRRARRMVSFPLVGARARRAPVQPDHTAAPAMLVKAVRN</sequence>
<dbReference type="EMBL" id="EQ975318">
    <property type="protein sequence ID" value="EEF27584.1"/>
    <property type="molecule type" value="Genomic_DNA"/>
</dbReference>
<name>B9T982_RICCO</name>
<dbReference type="InParanoid" id="B9T982"/>
<accession>B9T982</accession>
<proteinExistence type="predicted"/>